<dbReference type="Proteomes" id="UP000256774">
    <property type="component" value="Unassembled WGS sequence"/>
</dbReference>
<name>A0A3E0H537_9GAMM</name>
<dbReference type="Pfam" id="PF20487">
    <property type="entry name" value="DUF6726"/>
    <property type="match status" value="1"/>
</dbReference>
<evidence type="ECO:0000313" key="2">
    <source>
        <dbReference type="Proteomes" id="UP000256774"/>
    </source>
</evidence>
<dbReference type="InterPro" id="IPR046613">
    <property type="entry name" value="DUF6726"/>
</dbReference>
<organism evidence="1 2">
    <name type="scientific">Paraperlucidibaca baekdonensis</name>
    <dbReference type="NCBI Taxonomy" id="748120"/>
    <lineage>
        <taxon>Bacteria</taxon>
        <taxon>Pseudomonadati</taxon>
        <taxon>Pseudomonadota</taxon>
        <taxon>Gammaproteobacteria</taxon>
        <taxon>Moraxellales</taxon>
        <taxon>Moraxellaceae</taxon>
        <taxon>Paraperlucidibaca</taxon>
    </lineage>
</organism>
<comment type="caution">
    <text evidence="1">The sequence shown here is derived from an EMBL/GenBank/DDBJ whole genome shotgun (WGS) entry which is preliminary data.</text>
</comment>
<gene>
    <name evidence="1" type="ORF">DFR26_1739</name>
</gene>
<evidence type="ECO:0000313" key="1">
    <source>
        <dbReference type="EMBL" id="REH37954.1"/>
    </source>
</evidence>
<dbReference type="RefSeq" id="WP_220375746.1">
    <property type="nucleotide sequence ID" value="NZ_QUNR01000003.1"/>
</dbReference>
<dbReference type="PROSITE" id="PS51257">
    <property type="entry name" value="PROKAR_LIPOPROTEIN"/>
    <property type="match status" value="1"/>
</dbReference>
<reference evidence="1 2" key="1">
    <citation type="submission" date="2018-08" db="EMBL/GenBank/DDBJ databases">
        <title>Genomic Encyclopedia of Type Strains, Phase IV (KMG-IV): sequencing the most valuable type-strain genomes for metagenomic binning, comparative biology and taxonomic classification.</title>
        <authorList>
            <person name="Goeker M."/>
        </authorList>
    </citation>
    <scope>NUCLEOTIDE SEQUENCE [LARGE SCALE GENOMIC DNA]</scope>
    <source>
        <strain evidence="1 2">DSM 26022</strain>
    </source>
</reference>
<evidence type="ECO:0008006" key="3">
    <source>
        <dbReference type="Google" id="ProtNLM"/>
    </source>
</evidence>
<protein>
    <recommendedName>
        <fullName evidence="3">Lipoprotein</fullName>
    </recommendedName>
</protein>
<accession>A0A3E0H537</accession>
<dbReference type="EMBL" id="QUNR01000003">
    <property type="protein sequence ID" value="REH37954.1"/>
    <property type="molecule type" value="Genomic_DNA"/>
</dbReference>
<dbReference type="AlphaFoldDB" id="A0A3E0H537"/>
<keyword evidence="2" id="KW-1185">Reference proteome</keyword>
<proteinExistence type="predicted"/>
<sequence>MLPNKTSMRLLVVALLATSLSGCLLTKLVTMPMRVAGSALSVVGAVVSVVPVVGDSVDEALEAADEGIDKAADAVDKVPI</sequence>